<dbReference type="Proteomes" id="UP000789396">
    <property type="component" value="Unassembled WGS sequence"/>
</dbReference>
<organism evidence="2 3">
    <name type="scientific">Racocetra fulgida</name>
    <dbReference type="NCBI Taxonomy" id="60492"/>
    <lineage>
        <taxon>Eukaryota</taxon>
        <taxon>Fungi</taxon>
        <taxon>Fungi incertae sedis</taxon>
        <taxon>Mucoromycota</taxon>
        <taxon>Glomeromycotina</taxon>
        <taxon>Glomeromycetes</taxon>
        <taxon>Diversisporales</taxon>
        <taxon>Gigasporaceae</taxon>
        <taxon>Racocetra</taxon>
    </lineage>
</organism>
<keyword evidence="3" id="KW-1185">Reference proteome</keyword>
<dbReference type="GO" id="GO:0003677">
    <property type="term" value="F:DNA binding"/>
    <property type="evidence" value="ECO:0007669"/>
    <property type="project" value="InterPro"/>
</dbReference>
<name>A0A9N9NTH0_9GLOM</name>
<reference evidence="2" key="1">
    <citation type="submission" date="2021-06" db="EMBL/GenBank/DDBJ databases">
        <authorList>
            <person name="Kallberg Y."/>
            <person name="Tangrot J."/>
            <person name="Rosling A."/>
        </authorList>
    </citation>
    <scope>NUCLEOTIDE SEQUENCE</scope>
    <source>
        <strain evidence="2">IN212</strain>
    </source>
</reference>
<accession>A0A9N9NTH0</accession>
<evidence type="ECO:0000259" key="1">
    <source>
        <dbReference type="Pfam" id="PF01498"/>
    </source>
</evidence>
<dbReference type="AlphaFoldDB" id="A0A9N9NTH0"/>
<dbReference type="Gene3D" id="3.30.420.10">
    <property type="entry name" value="Ribonuclease H-like superfamily/Ribonuclease H"/>
    <property type="match status" value="1"/>
</dbReference>
<dbReference type="GO" id="GO:0015074">
    <property type="term" value="P:DNA integration"/>
    <property type="evidence" value="ECO:0007669"/>
    <property type="project" value="InterPro"/>
</dbReference>
<comment type="caution">
    <text evidence="2">The sequence shown here is derived from an EMBL/GenBank/DDBJ whole genome shotgun (WGS) entry which is preliminary data.</text>
</comment>
<gene>
    <name evidence="2" type="ORF">RFULGI_LOCUS14192</name>
</gene>
<protein>
    <submittedName>
        <fullName evidence="2">5142_t:CDS:1</fullName>
    </submittedName>
</protein>
<dbReference type="OrthoDB" id="2288112at2759"/>
<evidence type="ECO:0000313" key="2">
    <source>
        <dbReference type="EMBL" id="CAG8759384.1"/>
    </source>
</evidence>
<feature type="domain" description="Transposase Tc1-like" evidence="1">
    <location>
        <begin position="8"/>
        <end position="49"/>
    </location>
</feature>
<dbReference type="Pfam" id="PF01498">
    <property type="entry name" value="HTH_Tnp_Tc3_2"/>
    <property type="match status" value="1"/>
</dbReference>
<feature type="non-terminal residue" evidence="2">
    <location>
        <position position="158"/>
    </location>
</feature>
<proteinExistence type="predicted"/>
<sequence length="158" mass="18240">VKIHSKYVAETGKHISIETIRNTLRRCGYKARVKPRKPAINEKARLERLHKLEPDYVDQTKKFGGGGIMVWSCITSRGVDNKGYCIILAKDLVGTLLEHDLDLKDRLKELEQESATKKEKLNKLWKMVEEEWKKIDINFIASLYDSMPRRMAAVIAND</sequence>
<dbReference type="EMBL" id="CAJVPZ010040342">
    <property type="protein sequence ID" value="CAG8759384.1"/>
    <property type="molecule type" value="Genomic_DNA"/>
</dbReference>
<dbReference type="InterPro" id="IPR036397">
    <property type="entry name" value="RNaseH_sf"/>
</dbReference>
<dbReference type="InterPro" id="IPR002492">
    <property type="entry name" value="Transposase_Tc1-like"/>
</dbReference>
<dbReference type="GO" id="GO:0006313">
    <property type="term" value="P:DNA transposition"/>
    <property type="evidence" value="ECO:0007669"/>
    <property type="project" value="InterPro"/>
</dbReference>
<feature type="non-terminal residue" evidence="2">
    <location>
        <position position="1"/>
    </location>
</feature>
<evidence type="ECO:0000313" key="3">
    <source>
        <dbReference type="Proteomes" id="UP000789396"/>
    </source>
</evidence>